<sequence>MKQLCIVAAVLAACSGCAGQAAREQLDIRDPSVAHGGFGTPQDAPAGAALSAWTDVYTPIKRRGATLEALQKRLDRLGSKQLSYDGAKAQCWIDTGKQAFAARDEWGFVEESIGEATRLISGLESGHESDRKSGLESDLESGRESGRESGLESGLESGHKSRSQPVPASGNARTVGGRTLRTSVPVRPDLWAQLAALKADTRFASCPPAQKLTACAEVELTRAGHDAWTRAFTTAQQRADALQAPLRDATQALAACKAPLASVSAPAPEVIALSADALFAFGRGDLAAISDEGRQQLDRVAARLRALDTIERLVVAGYTDRLGSADYNLRLSRERADTVRRYLAGRGVSVPIDARGFGKAQPGSACSMRNREALIACLAPDRRVEIRVTGAQLNAQQKQQKQQKQ</sequence>
<dbReference type="AlphaFoldDB" id="A0A6J5EKW3"/>
<keyword evidence="9" id="KW-1185">Reference proteome</keyword>
<dbReference type="Proteomes" id="UP000494329">
    <property type="component" value="Unassembled WGS sequence"/>
</dbReference>
<keyword evidence="2 4" id="KW-0472">Membrane</keyword>
<dbReference type="RefSeq" id="WP_175114166.1">
    <property type="nucleotide sequence ID" value="NZ_CADIKF010000050.1"/>
</dbReference>
<dbReference type="EMBL" id="CADIKF010000050">
    <property type="protein sequence ID" value="CAB3767180.1"/>
    <property type="molecule type" value="Genomic_DNA"/>
</dbReference>
<name>A0A6J5EKW3_9BURK</name>
<dbReference type="InterPro" id="IPR036737">
    <property type="entry name" value="OmpA-like_sf"/>
</dbReference>
<dbReference type="GO" id="GO:0009279">
    <property type="term" value="C:cell outer membrane"/>
    <property type="evidence" value="ECO:0007669"/>
    <property type="project" value="UniProtKB-SubCell"/>
</dbReference>
<dbReference type="Gene3D" id="3.30.1330.60">
    <property type="entry name" value="OmpA-like domain"/>
    <property type="match status" value="1"/>
</dbReference>
<evidence type="ECO:0000256" key="2">
    <source>
        <dbReference type="ARBA" id="ARBA00023136"/>
    </source>
</evidence>
<keyword evidence="6" id="KW-0732">Signal</keyword>
<dbReference type="InterPro" id="IPR006665">
    <property type="entry name" value="OmpA-like"/>
</dbReference>
<dbReference type="InterPro" id="IPR006664">
    <property type="entry name" value="OMP_bac"/>
</dbReference>
<accession>A0A6J5EKW3</accession>
<dbReference type="SUPFAM" id="SSF103088">
    <property type="entry name" value="OmpA-like"/>
    <property type="match status" value="1"/>
</dbReference>
<feature type="region of interest" description="Disordered" evidence="5">
    <location>
        <begin position="122"/>
        <end position="180"/>
    </location>
</feature>
<evidence type="ECO:0000313" key="8">
    <source>
        <dbReference type="EMBL" id="CAB3767180.1"/>
    </source>
</evidence>
<dbReference type="CDD" id="cd07185">
    <property type="entry name" value="OmpA_C-like"/>
    <property type="match status" value="1"/>
</dbReference>
<proteinExistence type="predicted"/>
<dbReference type="InterPro" id="IPR050330">
    <property type="entry name" value="Bact_OuterMem_StrucFunc"/>
</dbReference>
<dbReference type="PANTHER" id="PTHR30329">
    <property type="entry name" value="STATOR ELEMENT OF FLAGELLAR MOTOR COMPLEX"/>
    <property type="match status" value="1"/>
</dbReference>
<organism evidence="8 9">
    <name type="scientific">Paraburkholderia solisilvae</name>
    <dbReference type="NCBI Taxonomy" id="624376"/>
    <lineage>
        <taxon>Bacteria</taxon>
        <taxon>Pseudomonadati</taxon>
        <taxon>Pseudomonadota</taxon>
        <taxon>Betaproteobacteria</taxon>
        <taxon>Burkholderiales</taxon>
        <taxon>Burkholderiaceae</taxon>
        <taxon>Paraburkholderia</taxon>
    </lineage>
</organism>
<feature type="compositionally biased region" description="Basic and acidic residues" evidence="5">
    <location>
        <begin position="125"/>
        <end position="150"/>
    </location>
</feature>
<evidence type="ECO:0000256" key="5">
    <source>
        <dbReference type="SAM" id="MobiDB-lite"/>
    </source>
</evidence>
<feature type="domain" description="OmpA-like" evidence="7">
    <location>
        <begin position="266"/>
        <end position="392"/>
    </location>
</feature>
<feature type="signal peptide" evidence="6">
    <location>
        <begin position="1"/>
        <end position="21"/>
    </location>
</feature>
<evidence type="ECO:0000313" key="9">
    <source>
        <dbReference type="Proteomes" id="UP000494329"/>
    </source>
</evidence>
<evidence type="ECO:0000256" key="6">
    <source>
        <dbReference type="SAM" id="SignalP"/>
    </source>
</evidence>
<evidence type="ECO:0000256" key="3">
    <source>
        <dbReference type="ARBA" id="ARBA00023237"/>
    </source>
</evidence>
<comment type="subcellular location">
    <subcellularLocation>
        <location evidence="1">Cell outer membrane</location>
    </subcellularLocation>
</comment>
<gene>
    <name evidence="8" type="primary">ompA_3</name>
    <name evidence="8" type="ORF">LMG29739_05020</name>
</gene>
<feature type="chain" id="PRO_5027092979" evidence="6">
    <location>
        <begin position="22"/>
        <end position="405"/>
    </location>
</feature>
<protein>
    <submittedName>
        <fullName evidence="8">Outer membrane protein A</fullName>
    </submittedName>
</protein>
<keyword evidence="3" id="KW-0998">Cell outer membrane</keyword>
<evidence type="ECO:0000259" key="7">
    <source>
        <dbReference type="PROSITE" id="PS51123"/>
    </source>
</evidence>
<evidence type="ECO:0000256" key="1">
    <source>
        <dbReference type="ARBA" id="ARBA00004442"/>
    </source>
</evidence>
<dbReference type="Pfam" id="PF00691">
    <property type="entry name" value="OmpA"/>
    <property type="match status" value="1"/>
</dbReference>
<reference evidence="8 9" key="1">
    <citation type="submission" date="2020-04" db="EMBL/GenBank/DDBJ databases">
        <authorList>
            <person name="De Canck E."/>
        </authorList>
    </citation>
    <scope>NUCLEOTIDE SEQUENCE [LARGE SCALE GENOMIC DNA]</scope>
    <source>
        <strain evidence="8 9">LMG 29739</strain>
    </source>
</reference>
<dbReference type="PROSITE" id="PS51123">
    <property type="entry name" value="OMPA_2"/>
    <property type="match status" value="1"/>
</dbReference>
<dbReference type="PANTHER" id="PTHR30329:SF21">
    <property type="entry name" value="LIPOPROTEIN YIAD-RELATED"/>
    <property type="match status" value="1"/>
</dbReference>
<dbReference type="PRINTS" id="PR01021">
    <property type="entry name" value="OMPADOMAIN"/>
</dbReference>
<evidence type="ECO:0000256" key="4">
    <source>
        <dbReference type="PROSITE-ProRule" id="PRU00473"/>
    </source>
</evidence>